<reference evidence="8 9" key="1">
    <citation type="journal article" date="2013" name="Genome Announc.">
        <title>Draft Genome Sequence of the Cellulolytic, Mesophilic, Anaerobic Bacterium Clostridium termitidis Strain CT1112 (DSM 5398).</title>
        <authorList>
            <person name="Lal S."/>
            <person name="Ramachandran U."/>
            <person name="Zhang X."/>
            <person name="Munir R."/>
            <person name="Sparling R."/>
            <person name="Levin D.B."/>
        </authorList>
    </citation>
    <scope>NUCLEOTIDE SEQUENCE [LARGE SCALE GENOMIC DNA]</scope>
    <source>
        <strain evidence="8 9">CT1112</strain>
    </source>
</reference>
<dbReference type="EMBL" id="AORV01000068">
    <property type="protein sequence ID" value="EMS69302.1"/>
    <property type="molecule type" value="Genomic_DNA"/>
</dbReference>
<dbReference type="RefSeq" id="WP_004630612.1">
    <property type="nucleotide sequence ID" value="NZ_AORV01000068.1"/>
</dbReference>
<feature type="domain" description="ABC3 transporter permease C-terminal" evidence="7">
    <location>
        <begin position="632"/>
        <end position="747"/>
    </location>
</feature>
<feature type="transmembrane region" description="Helical" evidence="6">
    <location>
        <begin position="682"/>
        <end position="704"/>
    </location>
</feature>
<dbReference type="AlphaFoldDB" id="S0FFJ1"/>
<protein>
    <submittedName>
        <fullName evidence="8">ABC-type transport system, involved in lipoprotein release, permease component</fullName>
    </submittedName>
</protein>
<sequence length="757" mass="84190">MLIKKMLRDMKHNKTQFISIFLMAFLGVFIYAGVGGEWYGLQQTSNKYYQDTNLANVWIYGNNFSEEDVEAVSKVDGVSQVQRRLSLEAVAVLDNSPSVTLHFIEKNNISKAYRVTGEDFSAQKDGIWLDDQFAGARHLKTGDTVTVTAFGVKLEKKILGTVLSPEYVYSTGGNDIVPNHANYGFAYMPVSTFPKQMKMVYTELLITTGKTPDASLEDRINSALNGHYSVYLDRDNFGSYSMFYNEIQQHKAMGSVFPVVFLAIALLTILTTMTRMVNNQRTQIGTLKALGFQKRTILLHYISYGFWLSLAGAVTGAIVGPLTLPRLFYSTMQITYTLPEWKPSMSPLFFTMALVTVLLCTLATYWACRSNLRDTPSQTLRPKAPKAMKQGAYENTAFWAGLGFNAQWNLRDILRSKLRSIMAVVGVLGCTALLVCAFGLQDTLSDVVQWQYSDLYRFSTKLSLSEGVSEGTAASVLKETDGQALMEGAVEVKANGIKKSGEIMVTDRVSLIKYTDAGRKFMELPSDRISISYKMSELLGVKAGDRVSWHIYGQEKWVTGEIGAVYRSPVSQGITLTRELFEKSGFAFIPTAVITGLNVGTLPEGVESKWSKSDLTESYETMAKAMNIMVYILITGAVLLAVVVLYNLGVLSFTERLRELATLKVIGFQSKKIRHLLLTQNIWLTVTGIVPGIFLGKWLILLMLSFMGDSFDMMCIITGFNIITSTIITFVLSVLVSFMFSGKIKRIDMVSSLKGVE</sequence>
<keyword evidence="9" id="KW-1185">Reference proteome</keyword>
<evidence type="ECO:0000313" key="9">
    <source>
        <dbReference type="Proteomes" id="UP000014155"/>
    </source>
</evidence>
<keyword evidence="8" id="KW-0449">Lipoprotein</keyword>
<dbReference type="PANTHER" id="PTHR30287">
    <property type="entry name" value="MEMBRANE COMPONENT OF PREDICTED ABC SUPERFAMILY METABOLITE UPTAKE TRANSPORTER"/>
    <property type="match status" value="1"/>
</dbReference>
<keyword evidence="2" id="KW-1003">Cell membrane</keyword>
<feature type="transmembrane region" description="Helical" evidence="6">
    <location>
        <begin position="716"/>
        <end position="740"/>
    </location>
</feature>
<evidence type="ECO:0000256" key="2">
    <source>
        <dbReference type="ARBA" id="ARBA00022475"/>
    </source>
</evidence>
<feature type="transmembrane region" description="Helical" evidence="6">
    <location>
        <begin position="298"/>
        <end position="324"/>
    </location>
</feature>
<evidence type="ECO:0000256" key="3">
    <source>
        <dbReference type="ARBA" id="ARBA00022692"/>
    </source>
</evidence>
<comment type="subcellular location">
    <subcellularLocation>
        <location evidence="1">Cell membrane</location>
        <topology evidence="1">Multi-pass membrane protein</topology>
    </subcellularLocation>
</comment>
<dbReference type="STRING" id="1195236.CTER_5074"/>
<proteinExistence type="predicted"/>
<accession>S0FFJ1</accession>
<gene>
    <name evidence="8" type="ORF">CTER_5074</name>
</gene>
<organism evidence="8 9">
    <name type="scientific">Ruminiclostridium cellobioparum subsp. termitidis CT1112</name>
    <dbReference type="NCBI Taxonomy" id="1195236"/>
    <lineage>
        <taxon>Bacteria</taxon>
        <taxon>Bacillati</taxon>
        <taxon>Bacillota</taxon>
        <taxon>Clostridia</taxon>
        <taxon>Eubacteriales</taxon>
        <taxon>Oscillospiraceae</taxon>
        <taxon>Ruminiclostridium</taxon>
    </lineage>
</organism>
<keyword evidence="5 6" id="KW-0472">Membrane</keyword>
<dbReference type="eggNOG" id="COG0577">
    <property type="taxonomic scope" value="Bacteria"/>
</dbReference>
<feature type="transmembrane region" description="Helical" evidence="6">
    <location>
        <begin position="421"/>
        <end position="440"/>
    </location>
</feature>
<dbReference type="GO" id="GO:0005886">
    <property type="term" value="C:plasma membrane"/>
    <property type="evidence" value="ECO:0007669"/>
    <property type="project" value="UniProtKB-SubCell"/>
</dbReference>
<evidence type="ECO:0000256" key="1">
    <source>
        <dbReference type="ARBA" id="ARBA00004651"/>
    </source>
</evidence>
<evidence type="ECO:0000313" key="8">
    <source>
        <dbReference type="EMBL" id="EMS69302.1"/>
    </source>
</evidence>
<comment type="caution">
    <text evidence="8">The sequence shown here is derived from an EMBL/GenBank/DDBJ whole genome shotgun (WGS) entry which is preliminary data.</text>
</comment>
<dbReference type="PATRIC" id="fig|1195236.3.peg.5269"/>
<feature type="transmembrane region" description="Helical" evidence="6">
    <location>
        <begin position="256"/>
        <end position="277"/>
    </location>
</feature>
<name>S0FFJ1_RUMCE</name>
<evidence type="ECO:0000256" key="5">
    <source>
        <dbReference type="ARBA" id="ARBA00023136"/>
    </source>
</evidence>
<feature type="transmembrane region" description="Helical" evidence="6">
    <location>
        <begin position="20"/>
        <end position="41"/>
    </location>
</feature>
<keyword evidence="4 6" id="KW-1133">Transmembrane helix</keyword>
<evidence type="ECO:0000256" key="4">
    <source>
        <dbReference type="ARBA" id="ARBA00022989"/>
    </source>
</evidence>
<evidence type="ECO:0000256" key="6">
    <source>
        <dbReference type="SAM" id="Phobius"/>
    </source>
</evidence>
<dbReference type="Pfam" id="PF02687">
    <property type="entry name" value="FtsX"/>
    <property type="match status" value="2"/>
</dbReference>
<dbReference type="InterPro" id="IPR003838">
    <property type="entry name" value="ABC3_permease_C"/>
</dbReference>
<evidence type="ECO:0000259" key="7">
    <source>
        <dbReference type="Pfam" id="PF02687"/>
    </source>
</evidence>
<feature type="transmembrane region" description="Helical" evidence="6">
    <location>
        <begin position="628"/>
        <end position="648"/>
    </location>
</feature>
<feature type="domain" description="ABC3 transporter permease C-terminal" evidence="7">
    <location>
        <begin position="256"/>
        <end position="373"/>
    </location>
</feature>
<dbReference type="InterPro" id="IPR038766">
    <property type="entry name" value="Membrane_comp_ABC_pdt"/>
</dbReference>
<dbReference type="Proteomes" id="UP000014155">
    <property type="component" value="Unassembled WGS sequence"/>
</dbReference>
<keyword evidence="3 6" id="KW-0812">Transmembrane</keyword>
<feature type="transmembrane region" description="Helical" evidence="6">
    <location>
        <begin position="344"/>
        <end position="368"/>
    </location>
</feature>
<dbReference type="PANTHER" id="PTHR30287:SF1">
    <property type="entry name" value="INNER MEMBRANE PROTEIN"/>
    <property type="match status" value="1"/>
</dbReference>